<organism evidence="1">
    <name type="scientific">marine sediment metagenome</name>
    <dbReference type="NCBI Taxonomy" id="412755"/>
    <lineage>
        <taxon>unclassified sequences</taxon>
        <taxon>metagenomes</taxon>
        <taxon>ecological metagenomes</taxon>
    </lineage>
</organism>
<protein>
    <submittedName>
        <fullName evidence="1">Uncharacterized protein</fullName>
    </submittedName>
</protein>
<proteinExistence type="predicted"/>
<dbReference type="AlphaFoldDB" id="X1DXC6"/>
<reference evidence="1" key="1">
    <citation type="journal article" date="2014" name="Front. Microbiol.">
        <title>High frequency of phylogenetically diverse reductive dehalogenase-homologous genes in deep subseafloor sedimentary metagenomes.</title>
        <authorList>
            <person name="Kawai M."/>
            <person name="Futagami T."/>
            <person name="Toyoda A."/>
            <person name="Takaki Y."/>
            <person name="Nishi S."/>
            <person name="Hori S."/>
            <person name="Arai W."/>
            <person name="Tsubouchi T."/>
            <person name="Morono Y."/>
            <person name="Uchiyama I."/>
            <person name="Ito T."/>
            <person name="Fujiyama A."/>
            <person name="Inagaki F."/>
            <person name="Takami H."/>
        </authorList>
    </citation>
    <scope>NUCLEOTIDE SEQUENCE</scope>
    <source>
        <strain evidence="1">Expedition CK06-06</strain>
    </source>
</reference>
<evidence type="ECO:0000313" key="1">
    <source>
        <dbReference type="EMBL" id="GAH12865.1"/>
    </source>
</evidence>
<name>X1DXC6_9ZZZZ</name>
<gene>
    <name evidence="1" type="ORF">S01H4_61676</name>
</gene>
<comment type="caution">
    <text evidence="1">The sequence shown here is derived from an EMBL/GenBank/DDBJ whole genome shotgun (WGS) entry which is preliminary data.</text>
</comment>
<sequence>LASGEQLVFGHINLDALRDWRANSYQHIMPAQLRSEAYTYLQTPRQPQGIFRKDEEPTLDKVQRAMDESRKKLWPDAVARYRTKPWV</sequence>
<accession>X1DXC6</accession>
<feature type="non-terminal residue" evidence="1">
    <location>
        <position position="1"/>
    </location>
</feature>
<dbReference type="EMBL" id="BART01036626">
    <property type="protein sequence ID" value="GAH12865.1"/>
    <property type="molecule type" value="Genomic_DNA"/>
</dbReference>